<evidence type="ECO:0000259" key="3">
    <source>
        <dbReference type="SMART" id="SM00829"/>
    </source>
</evidence>
<accession>A0ABS2L1R3</accession>
<evidence type="ECO:0000313" key="4">
    <source>
        <dbReference type="EMBL" id="MBM7471025.1"/>
    </source>
</evidence>
<keyword evidence="5" id="KW-1185">Reference proteome</keyword>
<name>A0ABS2L1R3_9MICO</name>
<dbReference type="RefSeq" id="WP_205106726.1">
    <property type="nucleotide sequence ID" value="NZ_BAAAHT010000017.1"/>
</dbReference>
<dbReference type="Pfam" id="PF08240">
    <property type="entry name" value="ADH_N"/>
    <property type="match status" value="1"/>
</dbReference>
<gene>
    <name evidence="4" type="ORF">JOE66_000659</name>
</gene>
<dbReference type="SUPFAM" id="SSF50129">
    <property type="entry name" value="GroES-like"/>
    <property type="match status" value="1"/>
</dbReference>
<dbReference type="EMBL" id="JAFBBU010000001">
    <property type="protein sequence ID" value="MBM7471025.1"/>
    <property type="molecule type" value="Genomic_DNA"/>
</dbReference>
<dbReference type="InterPro" id="IPR011032">
    <property type="entry name" value="GroES-like_sf"/>
</dbReference>
<comment type="caution">
    <text evidence="4">The sequence shown here is derived from an EMBL/GenBank/DDBJ whole genome shotgun (WGS) entry which is preliminary data.</text>
</comment>
<evidence type="ECO:0000256" key="2">
    <source>
        <dbReference type="ARBA" id="ARBA00023002"/>
    </source>
</evidence>
<dbReference type="SUPFAM" id="SSF51735">
    <property type="entry name" value="NAD(P)-binding Rossmann-fold domains"/>
    <property type="match status" value="1"/>
</dbReference>
<reference evidence="4 5" key="1">
    <citation type="submission" date="2021-01" db="EMBL/GenBank/DDBJ databases">
        <title>Sequencing the genomes of 1000 actinobacteria strains.</title>
        <authorList>
            <person name="Klenk H.-P."/>
        </authorList>
    </citation>
    <scope>NUCLEOTIDE SEQUENCE [LARGE SCALE GENOMIC DNA]</scope>
    <source>
        <strain evidence="4 5">DSM 13057</strain>
    </source>
</reference>
<evidence type="ECO:0000256" key="1">
    <source>
        <dbReference type="ARBA" id="ARBA00022857"/>
    </source>
</evidence>
<evidence type="ECO:0000313" key="5">
    <source>
        <dbReference type="Proteomes" id="UP000776164"/>
    </source>
</evidence>
<dbReference type="Pfam" id="PF00107">
    <property type="entry name" value="ADH_zinc_N"/>
    <property type="match status" value="1"/>
</dbReference>
<dbReference type="InterPro" id="IPR020843">
    <property type="entry name" value="ER"/>
</dbReference>
<keyword evidence="2" id="KW-0560">Oxidoreductase</keyword>
<keyword evidence="1" id="KW-0521">NADP</keyword>
<organism evidence="4 5">
    <name type="scientific">Subtercola frigoramans</name>
    <dbReference type="NCBI Taxonomy" id="120298"/>
    <lineage>
        <taxon>Bacteria</taxon>
        <taxon>Bacillati</taxon>
        <taxon>Actinomycetota</taxon>
        <taxon>Actinomycetes</taxon>
        <taxon>Micrococcales</taxon>
        <taxon>Microbacteriaceae</taxon>
        <taxon>Subtercola</taxon>
    </lineage>
</organism>
<dbReference type="CDD" id="cd05276">
    <property type="entry name" value="p53_inducible_oxidoreductase"/>
    <property type="match status" value="1"/>
</dbReference>
<dbReference type="PANTHER" id="PTHR48106:SF8">
    <property type="entry name" value="OS02G0805600 PROTEIN"/>
    <property type="match status" value="1"/>
</dbReference>
<dbReference type="Gene3D" id="3.90.180.10">
    <property type="entry name" value="Medium-chain alcohol dehydrogenases, catalytic domain"/>
    <property type="match status" value="1"/>
</dbReference>
<dbReference type="SMART" id="SM00829">
    <property type="entry name" value="PKS_ER"/>
    <property type="match status" value="1"/>
</dbReference>
<proteinExistence type="predicted"/>
<protein>
    <submittedName>
        <fullName evidence="4">PIG3 family NAD(P)H quinone oxidoreductase</fullName>
    </submittedName>
</protein>
<dbReference type="Gene3D" id="3.40.50.720">
    <property type="entry name" value="NAD(P)-binding Rossmann-like Domain"/>
    <property type="match status" value="1"/>
</dbReference>
<dbReference type="NCBIfam" id="TIGR02824">
    <property type="entry name" value="quinone_pig3"/>
    <property type="match status" value="1"/>
</dbReference>
<sequence length="323" mass="33459">MKAVVISSFGGPEVLELSEVPEPPVGPRDVLIEVAAAGVNRADVSQREGNYPAPKGAPEWPGLEVSGTVAALGHEVSEFAVGDEVCALLSGGGYAERVSVPVEQVLPVPSTVSLVDAAGLVEVAATVWSNVFLLADLRAGETLLVHGGSSGIGTMAIQLARARGARVAVTAGSAAKLDACRKLGAEILINYKTEDFVGRLKAEGPGAHVILDSIGGSYLERNVRALAMDGHLLNIGNLGGTPGLLNFGPLMMKRGTIHATSLRARSAAAKGAIVSSLRENVWPLIESREVKPVIFARIPLAEAAEAHRLLESSSHIGKVVLTT</sequence>
<dbReference type="InterPro" id="IPR036291">
    <property type="entry name" value="NAD(P)-bd_dom_sf"/>
</dbReference>
<feature type="domain" description="Enoyl reductase (ER)" evidence="3">
    <location>
        <begin position="10"/>
        <end position="321"/>
    </location>
</feature>
<dbReference type="InterPro" id="IPR013154">
    <property type="entry name" value="ADH-like_N"/>
</dbReference>
<dbReference type="Proteomes" id="UP000776164">
    <property type="component" value="Unassembled WGS sequence"/>
</dbReference>
<dbReference type="PANTHER" id="PTHR48106">
    <property type="entry name" value="QUINONE OXIDOREDUCTASE PIG3-RELATED"/>
    <property type="match status" value="1"/>
</dbReference>
<dbReference type="InterPro" id="IPR014189">
    <property type="entry name" value="Quinone_OxRdtase_PIG3"/>
</dbReference>
<dbReference type="InterPro" id="IPR013149">
    <property type="entry name" value="ADH-like_C"/>
</dbReference>